<dbReference type="Pfam" id="PF00498">
    <property type="entry name" value="FHA"/>
    <property type="match status" value="1"/>
</dbReference>
<dbReference type="Proteomes" id="UP001454036">
    <property type="component" value="Unassembled WGS sequence"/>
</dbReference>
<dbReference type="InterPro" id="IPR008984">
    <property type="entry name" value="SMAD_FHA_dom_sf"/>
</dbReference>
<dbReference type="PANTHER" id="PTHR23308">
    <property type="entry name" value="NUCLEAR INHIBITOR OF PROTEIN PHOSPHATASE-1"/>
    <property type="match status" value="1"/>
</dbReference>
<dbReference type="SMART" id="SM00240">
    <property type="entry name" value="FHA"/>
    <property type="match status" value="1"/>
</dbReference>
<dbReference type="EMBL" id="BAABME010025408">
    <property type="protein sequence ID" value="GAA0172088.1"/>
    <property type="molecule type" value="Genomic_DNA"/>
</dbReference>
<accession>A0AAV3R823</accession>
<dbReference type="AlphaFoldDB" id="A0AAV3R823"/>
<protein>
    <submittedName>
        <fullName evidence="2">RNA splicing factor</fullName>
    </submittedName>
</protein>
<gene>
    <name evidence="2" type="ORF">LIER_41273</name>
</gene>
<keyword evidence="3" id="KW-1185">Reference proteome</keyword>
<dbReference type="InterPro" id="IPR050923">
    <property type="entry name" value="Cell_Proc_Reg/RNA_Proc"/>
</dbReference>
<name>A0AAV3R823_LITER</name>
<dbReference type="SUPFAM" id="SSF49879">
    <property type="entry name" value="SMAD/FHA domain"/>
    <property type="match status" value="1"/>
</dbReference>
<dbReference type="PROSITE" id="PS50006">
    <property type="entry name" value="FHA_DOMAIN"/>
    <property type="match status" value="1"/>
</dbReference>
<sequence>MYISNHHLQWAKSASVPYRTNQRHWKANISASQYLSSGDDFVKEPLRIHHQSCYLFGRERRVADIPTDHPSCSKQHAVLQYRQLESDQAVQPYLMDLGSTNGTYINCKRMEPQSEVLSTF</sequence>
<feature type="domain" description="FHA" evidence="1">
    <location>
        <begin position="54"/>
        <end position="110"/>
    </location>
</feature>
<proteinExistence type="predicted"/>
<evidence type="ECO:0000313" key="2">
    <source>
        <dbReference type="EMBL" id="GAA0172088.1"/>
    </source>
</evidence>
<organism evidence="2 3">
    <name type="scientific">Lithospermum erythrorhizon</name>
    <name type="common">Purple gromwell</name>
    <name type="synonym">Lithospermum officinale var. erythrorhizon</name>
    <dbReference type="NCBI Taxonomy" id="34254"/>
    <lineage>
        <taxon>Eukaryota</taxon>
        <taxon>Viridiplantae</taxon>
        <taxon>Streptophyta</taxon>
        <taxon>Embryophyta</taxon>
        <taxon>Tracheophyta</taxon>
        <taxon>Spermatophyta</taxon>
        <taxon>Magnoliopsida</taxon>
        <taxon>eudicotyledons</taxon>
        <taxon>Gunneridae</taxon>
        <taxon>Pentapetalae</taxon>
        <taxon>asterids</taxon>
        <taxon>lamiids</taxon>
        <taxon>Boraginales</taxon>
        <taxon>Boraginaceae</taxon>
        <taxon>Boraginoideae</taxon>
        <taxon>Lithospermeae</taxon>
        <taxon>Lithospermum</taxon>
    </lineage>
</organism>
<reference evidence="2 3" key="1">
    <citation type="submission" date="2024-01" db="EMBL/GenBank/DDBJ databases">
        <title>The complete chloroplast genome sequence of Lithospermum erythrorhizon: insights into the phylogenetic relationship among Boraginaceae species and the maternal lineages of purple gromwells.</title>
        <authorList>
            <person name="Okada T."/>
            <person name="Watanabe K."/>
        </authorList>
    </citation>
    <scope>NUCLEOTIDE SEQUENCE [LARGE SCALE GENOMIC DNA]</scope>
</reference>
<evidence type="ECO:0000259" key="1">
    <source>
        <dbReference type="PROSITE" id="PS50006"/>
    </source>
</evidence>
<dbReference type="InterPro" id="IPR000253">
    <property type="entry name" value="FHA_dom"/>
</dbReference>
<dbReference type="Gene3D" id="2.60.200.20">
    <property type="match status" value="1"/>
</dbReference>
<comment type="caution">
    <text evidence="2">The sequence shown here is derived from an EMBL/GenBank/DDBJ whole genome shotgun (WGS) entry which is preliminary data.</text>
</comment>
<evidence type="ECO:0000313" key="3">
    <source>
        <dbReference type="Proteomes" id="UP001454036"/>
    </source>
</evidence>